<dbReference type="GO" id="GO:0051082">
    <property type="term" value="F:unfolded protein binding"/>
    <property type="evidence" value="ECO:0007669"/>
    <property type="project" value="InterPro"/>
</dbReference>
<gene>
    <name evidence="1" type="ORF">GSTENG00030851001</name>
</gene>
<protein>
    <submittedName>
        <fullName evidence="1">(spotted green pufferfish) hypothetical protein</fullName>
    </submittedName>
</protein>
<dbReference type="GO" id="GO:0060271">
    <property type="term" value="P:cilium assembly"/>
    <property type="evidence" value="ECO:0007669"/>
    <property type="project" value="InterPro"/>
</dbReference>
<dbReference type="InterPro" id="IPR028790">
    <property type="entry name" value="MKKS"/>
</dbReference>
<dbReference type="KEGG" id="tng:GSTEN00030851G001"/>
<dbReference type="GO" id="GO:1902636">
    <property type="term" value="C:kinociliary basal body"/>
    <property type="evidence" value="ECO:0007669"/>
    <property type="project" value="TreeGrafter"/>
</dbReference>
<sequence>MSRLVKKSPSVCTDLPLDSTDTRKKLRILLQLLKSCIGPKGRLKLIHNNIGGNVMNHLNILGPPLGDFLHAASR</sequence>
<dbReference type="GO" id="GO:0051131">
    <property type="term" value="P:chaperone-mediated protein complex assembly"/>
    <property type="evidence" value="ECO:0007669"/>
    <property type="project" value="TreeGrafter"/>
</dbReference>
<proteinExistence type="predicted"/>
<dbReference type="GO" id="GO:0032502">
    <property type="term" value="P:developmental process"/>
    <property type="evidence" value="ECO:0007669"/>
    <property type="project" value="TreeGrafter"/>
</dbReference>
<dbReference type="InterPro" id="IPR027413">
    <property type="entry name" value="GROEL-like_equatorial_sf"/>
</dbReference>
<reference evidence="1" key="2">
    <citation type="submission" date="2004-02" db="EMBL/GenBank/DDBJ databases">
        <authorList>
            <consortium name="Genoscope"/>
            <consortium name="Whitehead Institute Centre for Genome Research"/>
        </authorList>
    </citation>
    <scope>NUCLEOTIDE SEQUENCE</scope>
</reference>
<evidence type="ECO:0000313" key="1">
    <source>
        <dbReference type="EMBL" id="CAG09530.1"/>
    </source>
</evidence>
<dbReference type="GO" id="GO:0005634">
    <property type="term" value="C:nucleus"/>
    <property type="evidence" value="ECO:0007669"/>
    <property type="project" value="TreeGrafter"/>
</dbReference>
<dbReference type="PANTHER" id="PTHR46787:SF1">
    <property type="entry name" value="MOLECULAR CHAPERONE MKKS"/>
    <property type="match status" value="1"/>
</dbReference>
<dbReference type="GO" id="GO:0005737">
    <property type="term" value="C:cytoplasm"/>
    <property type="evidence" value="ECO:0007669"/>
    <property type="project" value="TreeGrafter"/>
</dbReference>
<comment type="caution">
    <text evidence="1">The sequence shown here is derived from an EMBL/GenBank/DDBJ whole genome shotgun (WGS) entry which is preliminary data.</text>
</comment>
<dbReference type="EMBL" id="CAAE01015006">
    <property type="protein sequence ID" value="CAG09530.1"/>
    <property type="molecule type" value="Genomic_DNA"/>
</dbReference>
<organism evidence="1">
    <name type="scientific">Tetraodon nigroviridis</name>
    <name type="common">Spotted green pufferfish</name>
    <name type="synonym">Chelonodon nigroviridis</name>
    <dbReference type="NCBI Taxonomy" id="99883"/>
    <lineage>
        <taxon>Eukaryota</taxon>
        <taxon>Metazoa</taxon>
        <taxon>Chordata</taxon>
        <taxon>Craniata</taxon>
        <taxon>Vertebrata</taxon>
        <taxon>Euteleostomi</taxon>
        <taxon>Actinopterygii</taxon>
        <taxon>Neopterygii</taxon>
        <taxon>Teleostei</taxon>
        <taxon>Neoteleostei</taxon>
        <taxon>Acanthomorphata</taxon>
        <taxon>Eupercaria</taxon>
        <taxon>Tetraodontiformes</taxon>
        <taxon>Tetradontoidea</taxon>
        <taxon>Tetraodontidae</taxon>
        <taxon>Tetraodon</taxon>
    </lineage>
</organism>
<dbReference type="PANTHER" id="PTHR46787">
    <property type="entry name" value="SYNDROMES PUTATIVE CHAPERONIN-RELATED"/>
    <property type="match status" value="1"/>
</dbReference>
<accession>Q4RQ02</accession>
<dbReference type="AlphaFoldDB" id="Q4RQ02"/>
<name>Q4RQ02_TETNG</name>
<dbReference type="SUPFAM" id="SSF48592">
    <property type="entry name" value="GroEL equatorial domain-like"/>
    <property type="match status" value="1"/>
</dbReference>
<reference evidence="1" key="1">
    <citation type="journal article" date="2004" name="Nature">
        <title>Genome duplication in the teleost fish Tetraodon nigroviridis reveals the early vertebrate proto-karyotype.</title>
        <authorList>
            <person name="Jaillon O."/>
            <person name="Aury J.-M."/>
            <person name="Brunet F."/>
            <person name="Petit J.-L."/>
            <person name="Stange-Thomann N."/>
            <person name="Mauceli E."/>
            <person name="Bouneau L."/>
            <person name="Fischer C."/>
            <person name="Ozouf-Costaz C."/>
            <person name="Bernot A."/>
            <person name="Nicaud S."/>
            <person name="Jaffe D."/>
            <person name="Fisher S."/>
            <person name="Lutfalla G."/>
            <person name="Dossat C."/>
            <person name="Segurens B."/>
            <person name="Dasilva C."/>
            <person name="Salanoubat M."/>
            <person name="Levy M."/>
            <person name="Boudet N."/>
            <person name="Castellano S."/>
            <person name="Anthouard V."/>
            <person name="Jubin C."/>
            <person name="Castelli V."/>
            <person name="Katinka M."/>
            <person name="Vacherie B."/>
            <person name="Biemont C."/>
            <person name="Skalli Z."/>
            <person name="Cattolico L."/>
            <person name="Poulain J."/>
            <person name="De Berardinis V."/>
            <person name="Cruaud C."/>
            <person name="Duprat S."/>
            <person name="Brottier P."/>
            <person name="Coutanceau J.-P."/>
            <person name="Gouzy J."/>
            <person name="Parra G."/>
            <person name="Lardier G."/>
            <person name="Chapple C."/>
            <person name="McKernan K.J."/>
            <person name="McEwan P."/>
            <person name="Bosak S."/>
            <person name="Kellis M."/>
            <person name="Volff J.-N."/>
            <person name="Guigo R."/>
            <person name="Zody M.C."/>
            <person name="Mesirov J."/>
            <person name="Lindblad-Toh K."/>
            <person name="Birren B."/>
            <person name="Nusbaum C."/>
            <person name="Kahn D."/>
            <person name="Robinson-Rechavi M."/>
            <person name="Laudet V."/>
            <person name="Schachter V."/>
            <person name="Quetier F."/>
            <person name="Saurin W."/>
            <person name="Scarpelli C."/>
            <person name="Wincker P."/>
            <person name="Lander E.S."/>
            <person name="Weissenbach J."/>
            <person name="Roest Crollius H."/>
        </authorList>
    </citation>
    <scope>NUCLEOTIDE SEQUENCE [LARGE SCALE GENOMIC DNA]</scope>
</reference>
<dbReference type="GO" id="GO:0006457">
    <property type="term" value="P:protein folding"/>
    <property type="evidence" value="ECO:0007669"/>
    <property type="project" value="InterPro"/>
</dbReference>